<evidence type="ECO:0000313" key="3">
    <source>
        <dbReference type="Proteomes" id="UP000663824"/>
    </source>
</evidence>
<dbReference type="InterPro" id="IPR000477">
    <property type="entry name" value="RT_dom"/>
</dbReference>
<evidence type="ECO:0000259" key="1">
    <source>
        <dbReference type="PROSITE" id="PS50878"/>
    </source>
</evidence>
<name>A0A816VQK4_9BILA</name>
<feature type="domain" description="Reverse transcriptase" evidence="1">
    <location>
        <begin position="356"/>
        <end position="604"/>
    </location>
</feature>
<dbReference type="InterPro" id="IPR058912">
    <property type="entry name" value="HTH_animal"/>
</dbReference>
<dbReference type="PANTHER" id="PTHR21301:SF10">
    <property type="entry name" value="REVERSE TRANSCRIPTASE DOMAIN-CONTAINING PROTEIN"/>
    <property type="match status" value="1"/>
</dbReference>
<sequence>YHPLKQLLNERQESSRLEKININVVAQLIKFLDPWKYVMNEIQLSNSPSLFITLPCIAYLKQQITKSERTMRGGTSFFAKRSLQLLESMFKIEHLHVMGIFLHPNYKQLKYATQIQIIECHNSCRLAIPSSSTSTYSASNDNNEINKPLTKKLKRFLESLMDDITPHKFSRKIFAVPCSSAAVEREFSAAGQLVTQRRSNIKPSTINDILFLRSIENNEQRVAGENSNNHCPDSCSNSAQGVFTPAIINEAIIKLTEQEHQLLKLGPRFIFDGPNTASRRRINELTTLKRKIEARFFEQKVSPGKVEDYQKKSKEFMDKIQTYKCIGITDPLPDLILRTNKCLLDLRLVKWITQKQYEQLSIKPNEVESAHLYYLPKAHKPGTPLRPIISGLKHPTVKISKYLDDLLRPLFDQMALETTVTSDFELVKHLQERSKKNMRQETLFCTVDVTDLYTMVPQIEGVLSLRKMLERLKLKQVGGLKIETIIRLSRFVMKNNYFNYDGQYYHQVRGGAMGSPLTLTIANCYMFFFEQQIIKQISNSGGLYFRYIDDTCITVNWPAQHLFRQVDRWNKFDENIKLLANIVSSNNFLDLYMENKDGKLLTSVYQKPSYEPYYLPFNSIHPLHMKKNIPYIMLLRTIRYCSTFQS</sequence>
<feature type="non-terminal residue" evidence="2">
    <location>
        <position position="1"/>
    </location>
</feature>
<dbReference type="AlphaFoldDB" id="A0A816VQK4"/>
<gene>
    <name evidence="2" type="ORF">MBJ925_LOCUS26871</name>
</gene>
<dbReference type="Gene3D" id="1.10.10.2210">
    <property type="match status" value="1"/>
</dbReference>
<dbReference type="Gene3D" id="3.30.70.2630">
    <property type="match status" value="1"/>
</dbReference>
<dbReference type="PROSITE" id="PS50878">
    <property type="entry name" value="RT_POL"/>
    <property type="match status" value="1"/>
</dbReference>
<proteinExistence type="predicted"/>
<comment type="caution">
    <text evidence="2">The sequence shown here is derived from an EMBL/GenBank/DDBJ whole genome shotgun (WGS) entry which is preliminary data.</text>
</comment>
<organism evidence="2 3">
    <name type="scientific">Rotaria magnacalcarata</name>
    <dbReference type="NCBI Taxonomy" id="392030"/>
    <lineage>
        <taxon>Eukaryota</taxon>
        <taxon>Metazoa</taxon>
        <taxon>Spiralia</taxon>
        <taxon>Gnathifera</taxon>
        <taxon>Rotifera</taxon>
        <taxon>Eurotatoria</taxon>
        <taxon>Bdelloidea</taxon>
        <taxon>Philodinida</taxon>
        <taxon>Philodinidae</taxon>
        <taxon>Rotaria</taxon>
    </lineage>
</organism>
<protein>
    <recommendedName>
        <fullName evidence="1">Reverse transcriptase domain-containing protein</fullName>
    </recommendedName>
</protein>
<dbReference type="EMBL" id="CAJNRE010014287">
    <property type="protein sequence ID" value="CAF2126639.1"/>
    <property type="molecule type" value="Genomic_DNA"/>
</dbReference>
<dbReference type="InterPro" id="IPR012337">
    <property type="entry name" value="RNaseH-like_sf"/>
</dbReference>
<dbReference type="GO" id="GO:0046983">
    <property type="term" value="F:protein dimerization activity"/>
    <property type="evidence" value="ECO:0007669"/>
    <property type="project" value="InterPro"/>
</dbReference>
<dbReference type="Pfam" id="PF05699">
    <property type="entry name" value="Dimer_Tnp_hAT"/>
    <property type="match status" value="1"/>
</dbReference>
<dbReference type="InterPro" id="IPR008906">
    <property type="entry name" value="HATC_C_dom"/>
</dbReference>
<evidence type="ECO:0000313" key="2">
    <source>
        <dbReference type="EMBL" id="CAF2126639.1"/>
    </source>
</evidence>
<dbReference type="SUPFAM" id="SSF53098">
    <property type="entry name" value="Ribonuclease H-like"/>
    <property type="match status" value="1"/>
</dbReference>
<accession>A0A816VQK4</accession>
<dbReference type="Gene3D" id="3.10.10.20">
    <property type="match status" value="1"/>
</dbReference>
<dbReference type="PANTHER" id="PTHR21301">
    <property type="entry name" value="REVERSE TRANSCRIPTASE"/>
    <property type="match status" value="1"/>
</dbReference>
<dbReference type="Pfam" id="PF26215">
    <property type="entry name" value="HTH_animal"/>
    <property type="match status" value="1"/>
</dbReference>
<dbReference type="Proteomes" id="UP000663824">
    <property type="component" value="Unassembled WGS sequence"/>
</dbReference>
<reference evidence="2" key="1">
    <citation type="submission" date="2021-02" db="EMBL/GenBank/DDBJ databases">
        <authorList>
            <person name="Nowell W R."/>
        </authorList>
    </citation>
    <scope>NUCLEOTIDE SEQUENCE</scope>
</reference>